<accession>A0AAU9RV49</accession>
<protein>
    <recommendedName>
        <fullName evidence="2">Serine-threonine/tyrosine-protein kinase catalytic domain-containing protein</fullName>
    </recommendedName>
</protein>
<evidence type="ECO:0000259" key="2">
    <source>
        <dbReference type="Pfam" id="PF07714"/>
    </source>
</evidence>
<evidence type="ECO:0000256" key="1">
    <source>
        <dbReference type="SAM" id="MobiDB-lite"/>
    </source>
</evidence>
<dbReference type="InterPro" id="IPR001245">
    <property type="entry name" value="Ser-Thr/Tyr_kinase_cat_dom"/>
</dbReference>
<gene>
    <name evidence="3" type="ORF">TAV2_LOCUS10589</name>
</gene>
<feature type="domain" description="Serine-threonine/tyrosine-protein kinase catalytic" evidence="2">
    <location>
        <begin position="3"/>
        <end position="49"/>
    </location>
</feature>
<dbReference type="Proteomes" id="UP000836841">
    <property type="component" value="Chromosome 3"/>
</dbReference>
<evidence type="ECO:0000313" key="4">
    <source>
        <dbReference type="Proteomes" id="UP000836841"/>
    </source>
</evidence>
<reference evidence="3 4" key="1">
    <citation type="submission" date="2022-03" db="EMBL/GenBank/DDBJ databases">
        <authorList>
            <person name="Nunn A."/>
            <person name="Chopra R."/>
            <person name="Nunn A."/>
            <person name="Contreras Garrido A."/>
        </authorList>
    </citation>
    <scope>NUCLEOTIDE SEQUENCE [LARGE SCALE GENOMIC DNA]</scope>
</reference>
<sequence>MLISRFQHVNLVSLLGWTIHREEMLLVYELLENGNLETHLETKAHSTRLEVIKIFKSFFVFGVMLLEIVTGKKNTTFSYVRSSTNLLSFVWSNCRDGHWRRTVEESILDSSTNDDQLERCLKIGLGCVQEIAEDRHKMSLVVALLENQSLEIPDPGQPGFFSAAAAPPTSTRHQGESSARASVNQQTQTMISGR</sequence>
<dbReference type="PANTHER" id="PTHR27006">
    <property type="entry name" value="PROMASTIGOTE SURFACE ANTIGEN PROTEIN PSA"/>
    <property type="match status" value="1"/>
</dbReference>
<dbReference type="InterPro" id="IPR011009">
    <property type="entry name" value="Kinase-like_dom_sf"/>
</dbReference>
<dbReference type="GO" id="GO:0004672">
    <property type="term" value="F:protein kinase activity"/>
    <property type="evidence" value="ECO:0007669"/>
    <property type="project" value="InterPro"/>
</dbReference>
<keyword evidence="4" id="KW-1185">Reference proteome</keyword>
<dbReference type="AlphaFoldDB" id="A0AAU9RV49"/>
<proteinExistence type="predicted"/>
<dbReference type="EMBL" id="OU466859">
    <property type="protein sequence ID" value="CAH2051193.1"/>
    <property type="molecule type" value="Genomic_DNA"/>
</dbReference>
<dbReference type="SUPFAM" id="SSF56112">
    <property type="entry name" value="Protein kinase-like (PK-like)"/>
    <property type="match status" value="1"/>
</dbReference>
<dbReference type="Gene3D" id="1.10.510.10">
    <property type="entry name" value="Transferase(Phosphotransferase) domain 1"/>
    <property type="match status" value="2"/>
</dbReference>
<dbReference type="PANTHER" id="PTHR27006:SF606">
    <property type="entry name" value="INTERLEUKIN-1 RECEPTOR-ASSOCIATED KINASE 4"/>
    <property type="match status" value="1"/>
</dbReference>
<feature type="region of interest" description="Disordered" evidence="1">
    <location>
        <begin position="156"/>
        <end position="194"/>
    </location>
</feature>
<dbReference type="Pfam" id="PF07714">
    <property type="entry name" value="PK_Tyr_Ser-Thr"/>
    <property type="match status" value="1"/>
</dbReference>
<organism evidence="3 4">
    <name type="scientific">Thlaspi arvense</name>
    <name type="common">Field penny-cress</name>
    <dbReference type="NCBI Taxonomy" id="13288"/>
    <lineage>
        <taxon>Eukaryota</taxon>
        <taxon>Viridiplantae</taxon>
        <taxon>Streptophyta</taxon>
        <taxon>Embryophyta</taxon>
        <taxon>Tracheophyta</taxon>
        <taxon>Spermatophyta</taxon>
        <taxon>Magnoliopsida</taxon>
        <taxon>eudicotyledons</taxon>
        <taxon>Gunneridae</taxon>
        <taxon>Pentapetalae</taxon>
        <taxon>rosids</taxon>
        <taxon>malvids</taxon>
        <taxon>Brassicales</taxon>
        <taxon>Brassicaceae</taxon>
        <taxon>Thlaspideae</taxon>
        <taxon>Thlaspi</taxon>
    </lineage>
</organism>
<feature type="compositionally biased region" description="Polar residues" evidence="1">
    <location>
        <begin position="168"/>
        <end position="194"/>
    </location>
</feature>
<evidence type="ECO:0000313" key="3">
    <source>
        <dbReference type="EMBL" id="CAH2051193.1"/>
    </source>
</evidence>
<name>A0AAU9RV49_THLAR</name>